<dbReference type="Proteomes" id="UP001396646">
    <property type="component" value="Unassembled WGS sequence"/>
</dbReference>
<evidence type="ECO:0000313" key="2">
    <source>
        <dbReference type="EMBL" id="MEL4304308.1"/>
    </source>
</evidence>
<dbReference type="Gene3D" id="2.60.98.40">
    <property type="match status" value="1"/>
</dbReference>
<protein>
    <submittedName>
        <fullName evidence="2">S-layer protein domain-containing protein</fullName>
    </submittedName>
</protein>
<dbReference type="EMBL" id="JBCAUS010000002">
    <property type="protein sequence ID" value="MEL4304308.1"/>
    <property type="molecule type" value="Genomic_DNA"/>
</dbReference>
<dbReference type="RefSeq" id="WP_342126038.1">
    <property type="nucleotide sequence ID" value="NZ_JBCAUS010000002.1"/>
</dbReference>
<feature type="domain" description="S-layer family duplication" evidence="1">
    <location>
        <begin position="54"/>
        <end position="145"/>
    </location>
</feature>
<dbReference type="InterPro" id="IPR006457">
    <property type="entry name" value="S_layer-rel_Mac"/>
</dbReference>
<reference evidence="2 3" key="1">
    <citation type="submission" date="2024-04" db="EMBL/GenBank/DDBJ databases">
        <title>Methanococcoides sp. LMO-2.</title>
        <authorList>
            <person name="Liang L."/>
        </authorList>
    </citation>
    <scope>NUCLEOTIDE SEQUENCE [LARGE SCALE GENOMIC DNA]</scope>
    <source>
        <strain evidence="2 3">LMO-2</strain>
    </source>
</reference>
<dbReference type="Pfam" id="PF07752">
    <property type="entry name" value="S-layer"/>
    <property type="match status" value="1"/>
</dbReference>
<gene>
    <name evidence="2" type="ORF">WOA13_00455</name>
</gene>
<sequence>MVVISTQIHVFPEDGVENDTGETMDEVHIDEQMGEELVDENLSERGIVVGDCFGATYSLRNGDVIKLSDDHELTVKHIDGINEEVLIELSENGRVIDDEYLSASLVDPTWDICVSKENESLVYKANLKYIFQYNKSNVAVVHISFPSPIPEEEVPRLESPEYYVILDCEEWESPIPPF</sequence>
<keyword evidence="3" id="KW-1185">Reference proteome</keyword>
<proteinExistence type="predicted"/>
<name>A0ABU9KPP8_9EURY</name>
<comment type="caution">
    <text evidence="2">The sequence shown here is derived from an EMBL/GenBank/DDBJ whole genome shotgun (WGS) entry which is preliminary data.</text>
</comment>
<accession>A0ABU9KPP8</accession>
<organism evidence="2 3">
    <name type="scientific">Methanococcoides cohabitans</name>
    <dbReference type="NCBI Taxonomy" id="3136559"/>
    <lineage>
        <taxon>Archaea</taxon>
        <taxon>Methanobacteriati</taxon>
        <taxon>Methanobacteriota</taxon>
        <taxon>Stenosarchaea group</taxon>
        <taxon>Methanomicrobia</taxon>
        <taxon>Methanosarcinales</taxon>
        <taxon>Methanosarcinaceae</taxon>
        <taxon>Methanococcoides</taxon>
    </lineage>
</organism>
<evidence type="ECO:0000259" key="1">
    <source>
        <dbReference type="Pfam" id="PF07752"/>
    </source>
</evidence>
<evidence type="ECO:0000313" key="3">
    <source>
        <dbReference type="Proteomes" id="UP001396646"/>
    </source>
</evidence>